<sequence length="203" mass="22810">MQHILYLHGFLSSPQSVKAQATKKYFSEHYPHVTVHTPQLSNYPGRVESQLIDIIEKNPAIVEGGLKVIGSSMGGYLSTFLVEKFGGKAVLINPAVKPYELLRGFIGRHVNPYTQETFDIVEDDMRVIQKLEAPLLRTPSAYKVMLQTADETLDYLLAEEKYQGGHLVIEQGGDHSFVDYERHLPDIARFLLEEPAINQSNVG</sequence>
<dbReference type="Proteomes" id="UP000470213">
    <property type="component" value="Unassembled WGS sequence"/>
</dbReference>
<dbReference type="PANTHER" id="PTHR35602">
    <property type="entry name" value="ESTERASE YQIA-RELATED"/>
    <property type="match status" value="1"/>
</dbReference>
<keyword evidence="2" id="KW-1185">Reference proteome</keyword>
<gene>
    <name evidence="1" type="ORF">GTH32_09935</name>
</gene>
<dbReference type="AlphaFoldDB" id="A0A7X5RL97"/>
<evidence type="ECO:0000313" key="2">
    <source>
        <dbReference type="Proteomes" id="UP000470213"/>
    </source>
</evidence>
<name>A0A7X5RL97_9ALTE</name>
<comment type="caution">
    <text evidence="1">The sequence shown here is derived from an EMBL/GenBank/DDBJ whole genome shotgun (WGS) entry which is preliminary data.</text>
</comment>
<organism evidence="1 2">
    <name type="scientific">Alteromonas profundi</name>
    <dbReference type="NCBI Taxonomy" id="2696062"/>
    <lineage>
        <taxon>Bacteria</taxon>
        <taxon>Pseudomonadati</taxon>
        <taxon>Pseudomonadota</taxon>
        <taxon>Gammaproteobacteria</taxon>
        <taxon>Alteromonadales</taxon>
        <taxon>Alteromonadaceae</taxon>
        <taxon>Alteromonas/Salinimonas group</taxon>
        <taxon>Alteromonas</taxon>
    </lineage>
</organism>
<dbReference type="SUPFAM" id="SSF53474">
    <property type="entry name" value="alpha/beta-Hydrolases"/>
    <property type="match status" value="1"/>
</dbReference>
<accession>A0A7X5RL97</accession>
<dbReference type="InterPro" id="IPR029058">
    <property type="entry name" value="AB_hydrolase_fold"/>
</dbReference>
<dbReference type="Pfam" id="PF05728">
    <property type="entry name" value="UPF0227"/>
    <property type="match status" value="1"/>
</dbReference>
<dbReference type="InterPro" id="IPR008886">
    <property type="entry name" value="UPF0227/Esterase_YqiA"/>
</dbReference>
<reference evidence="1 2" key="1">
    <citation type="submission" date="2020-01" db="EMBL/GenBank/DDBJ databases">
        <authorList>
            <person name="Chen J."/>
            <person name="Zhu S."/>
            <person name="Yang J."/>
        </authorList>
    </citation>
    <scope>NUCLEOTIDE SEQUENCE [LARGE SCALE GENOMIC DNA]</scope>
    <source>
        <strain evidence="1 2">345S023</strain>
    </source>
</reference>
<protein>
    <submittedName>
        <fullName evidence="1">Esterase YqiA</fullName>
    </submittedName>
</protein>
<dbReference type="PANTHER" id="PTHR35602:SF3">
    <property type="entry name" value="ESTERASE YQIA"/>
    <property type="match status" value="1"/>
</dbReference>
<evidence type="ECO:0000313" key="1">
    <source>
        <dbReference type="EMBL" id="NDV91501.1"/>
    </source>
</evidence>
<dbReference type="RefSeq" id="WP_163085272.1">
    <property type="nucleotide sequence ID" value="NZ_JAAAWN010000011.1"/>
</dbReference>
<dbReference type="EMBL" id="JAAAWN010000011">
    <property type="protein sequence ID" value="NDV91501.1"/>
    <property type="molecule type" value="Genomic_DNA"/>
</dbReference>
<proteinExistence type="predicted"/>
<dbReference type="Gene3D" id="3.40.50.1820">
    <property type="entry name" value="alpha/beta hydrolase"/>
    <property type="match status" value="1"/>
</dbReference>